<dbReference type="Proteomes" id="UP000177092">
    <property type="component" value="Unassembled WGS sequence"/>
</dbReference>
<accession>A0A1F6A809</accession>
<dbReference type="Pfam" id="PF01029">
    <property type="entry name" value="NusB"/>
    <property type="match status" value="1"/>
</dbReference>
<name>A0A1F6A809_9BACT</name>
<comment type="similarity">
    <text evidence="1">Belongs to the NusB family.</text>
</comment>
<organism evidence="7 8">
    <name type="scientific">Candidatus Gottesmanbacteria bacterium RIFCSPHIGHO2_02_FULL_40_13</name>
    <dbReference type="NCBI Taxonomy" id="1798384"/>
    <lineage>
        <taxon>Bacteria</taxon>
        <taxon>Candidatus Gottesmaniibacteriota</taxon>
    </lineage>
</organism>
<dbReference type="Gene3D" id="1.10.940.10">
    <property type="entry name" value="NusB-like"/>
    <property type="match status" value="1"/>
</dbReference>
<dbReference type="EMBL" id="MFJN01000034">
    <property type="protein sequence ID" value="OGG20821.1"/>
    <property type="molecule type" value="Genomic_DNA"/>
</dbReference>
<keyword evidence="4" id="KW-0805">Transcription regulation</keyword>
<evidence type="ECO:0000256" key="4">
    <source>
        <dbReference type="ARBA" id="ARBA00023015"/>
    </source>
</evidence>
<evidence type="ECO:0000256" key="1">
    <source>
        <dbReference type="ARBA" id="ARBA00005952"/>
    </source>
</evidence>
<dbReference type="InterPro" id="IPR011605">
    <property type="entry name" value="NusB_fam"/>
</dbReference>
<dbReference type="GO" id="GO:0006353">
    <property type="term" value="P:DNA-templated transcription termination"/>
    <property type="evidence" value="ECO:0007669"/>
    <property type="project" value="InterPro"/>
</dbReference>
<dbReference type="STRING" id="1798384.A3D03_04035"/>
<comment type="caution">
    <text evidence="7">The sequence shown here is derived from an EMBL/GenBank/DDBJ whole genome shotgun (WGS) entry which is preliminary data.</text>
</comment>
<evidence type="ECO:0000313" key="8">
    <source>
        <dbReference type="Proteomes" id="UP000177092"/>
    </source>
</evidence>
<dbReference type="GO" id="GO:0003723">
    <property type="term" value="F:RNA binding"/>
    <property type="evidence" value="ECO:0007669"/>
    <property type="project" value="UniProtKB-KW"/>
</dbReference>
<evidence type="ECO:0000256" key="5">
    <source>
        <dbReference type="ARBA" id="ARBA00023163"/>
    </source>
</evidence>
<dbReference type="NCBIfam" id="TIGR01951">
    <property type="entry name" value="nusB"/>
    <property type="match status" value="1"/>
</dbReference>
<evidence type="ECO:0000259" key="6">
    <source>
        <dbReference type="Pfam" id="PF01029"/>
    </source>
</evidence>
<dbReference type="GO" id="GO:0005829">
    <property type="term" value="C:cytosol"/>
    <property type="evidence" value="ECO:0007669"/>
    <property type="project" value="TreeGrafter"/>
</dbReference>
<gene>
    <name evidence="7" type="ORF">A3D03_04035</name>
</gene>
<evidence type="ECO:0000256" key="2">
    <source>
        <dbReference type="ARBA" id="ARBA00022814"/>
    </source>
</evidence>
<keyword evidence="3" id="KW-0694">RNA-binding</keyword>
<evidence type="ECO:0000313" key="7">
    <source>
        <dbReference type="EMBL" id="OGG20821.1"/>
    </source>
</evidence>
<dbReference type="InterPro" id="IPR035926">
    <property type="entry name" value="NusB-like_sf"/>
</dbReference>
<feature type="domain" description="NusB/RsmB/TIM44" evidence="6">
    <location>
        <begin position="32"/>
        <end position="115"/>
    </location>
</feature>
<reference evidence="7 8" key="1">
    <citation type="journal article" date="2016" name="Nat. Commun.">
        <title>Thousands of microbial genomes shed light on interconnected biogeochemical processes in an aquifer system.</title>
        <authorList>
            <person name="Anantharaman K."/>
            <person name="Brown C.T."/>
            <person name="Hug L.A."/>
            <person name="Sharon I."/>
            <person name="Castelle C.J."/>
            <person name="Probst A.J."/>
            <person name="Thomas B.C."/>
            <person name="Singh A."/>
            <person name="Wilkins M.J."/>
            <person name="Karaoz U."/>
            <person name="Brodie E.L."/>
            <person name="Williams K.H."/>
            <person name="Hubbard S.S."/>
            <person name="Banfield J.F."/>
        </authorList>
    </citation>
    <scope>NUCLEOTIDE SEQUENCE [LARGE SCALE GENOMIC DNA]</scope>
</reference>
<sequence>MKKASDPRHRKRIKLVKALFAESFSSRSAVSANKDFLKIQNNLARIDENIQGSAKQFPLDKIAKIDLAILRLSVYELLIERHEPVKVIIDEAVELAKAYGGEASPMFINGVLGYLLKKNYA</sequence>
<dbReference type="PANTHER" id="PTHR11078:SF3">
    <property type="entry name" value="ANTITERMINATION NUSB DOMAIN-CONTAINING PROTEIN"/>
    <property type="match status" value="1"/>
</dbReference>
<dbReference type="AlphaFoldDB" id="A0A1F6A809"/>
<dbReference type="SUPFAM" id="SSF48013">
    <property type="entry name" value="NusB-like"/>
    <property type="match status" value="1"/>
</dbReference>
<dbReference type="PANTHER" id="PTHR11078">
    <property type="entry name" value="N UTILIZATION SUBSTANCE PROTEIN B-RELATED"/>
    <property type="match status" value="1"/>
</dbReference>
<proteinExistence type="inferred from homology"/>
<protein>
    <submittedName>
        <fullName evidence="7">Transcription antitermination factor NusB</fullName>
    </submittedName>
</protein>
<keyword evidence="2" id="KW-0889">Transcription antitermination</keyword>
<evidence type="ECO:0000256" key="3">
    <source>
        <dbReference type="ARBA" id="ARBA00022884"/>
    </source>
</evidence>
<dbReference type="GO" id="GO:0031564">
    <property type="term" value="P:transcription antitermination"/>
    <property type="evidence" value="ECO:0007669"/>
    <property type="project" value="UniProtKB-KW"/>
</dbReference>
<dbReference type="InterPro" id="IPR006027">
    <property type="entry name" value="NusB_RsmB_TIM44"/>
</dbReference>
<keyword evidence="5" id="KW-0804">Transcription</keyword>